<accession>A0A0G4F415</accession>
<dbReference type="EMBL" id="CDMZ01000099">
    <property type="protein sequence ID" value="CEM06583.1"/>
    <property type="molecule type" value="Genomic_DNA"/>
</dbReference>
<keyword evidence="5" id="KW-1133">Transmembrane helix</keyword>
<keyword evidence="6" id="KW-0472">Membrane</keyword>
<dbReference type="InterPro" id="IPR049625">
    <property type="entry name" value="Glyco_transf_61_cat"/>
</dbReference>
<keyword evidence="7" id="KW-0325">Glycoprotein</keyword>
<dbReference type="Pfam" id="PF04577">
    <property type="entry name" value="Glyco_transf_61"/>
    <property type="match status" value="1"/>
</dbReference>
<evidence type="ECO:0000259" key="8">
    <source>
        <dbReference type="Pfam" id="PF04577"/>
    </source>
</evidence>
<evidence type="ECO:0000256" key="1">
    <source>
        <dbReference type="ARBA" id="ARBA00004167"/>
    </source>
</evidence>
<gene>
    <name evidence="9" type="ORF">Cvel_2701</name>
</gene>
<dbReference type="GO" id="GO:0016020">
    <property type="term" value="C:membrane"/>
    <property type="evidence" value="ECO:0007669"/>
    <property type="project" value="UniProtKB-SubCell"/>
</dbReference>
<reference evidence="9" key="1">
    <citation type="submission" date="2014-11" db="EMBL/GenBank/DDBJ databases">
        <authorList>
            <person name="Otto D Thomas"/>
            <person name="Naeem Raeece"/>
        </authorList>
    </citation>
    <scope>NUCLEOTIDE SEQUENCE</scope>
</reference>
<dbReference type="PANTHER" id="PTHR20961:SF38">
    <property type="entry name" value="PROTEIN O-LINKED-MANNOSE BETA-1,4-N-ACETYLGLUCOSAMINYLTRANSFERASE 2"/>
    <property type="match status" value="1"/>
</dbReference>
<dbReference type="GO" id="GO:0016757">
    <property type="term" value="F:glycosyltransferase activity"/>
    <property type="evidence" value="ECO:0007669"/>
    <property type="project" value="UniProtKB-KW"/>
</dbReference>
<dbReference type="PhylomeDB" id="A0A0G4F415"/>
<dbReference type="PANTHER" id="PTHR20961">
    <property type="entry name" value="GLYCOSYLTRANSFERASE"/>
    <property type="match status" value="1"/>
</dbReference>
<dbReference type="AlphaFoldDB" id="A0A0G4F415"/>
<organism evidence="9">
    <name type="scientific">Chromera velia CCMP2878</name>
    <dbReference type="NCBI Taxonomy" id="1169474"/>
    <lineage>
        <taxon>Eukaryota</taxon>
        <taxon>Sar</taxon>
        <taxon>Alveolata</taxon>
        <taxon>Colpodellida</taxon>
        <taxon>Chromeraceae</taxon>
        <taxon>Chromera</taxon>
    </lineage>
</organism>
<dbReference type="InterPro" id="IPR007657">
    <property type="entry name" value="Glycosyltransferase_61"/>
</dbReference>
<sequence length="436" mass="50439">MLDTCDYETLCFNGEQFFIIASEHEEDLLEAIEAFQPVPREMSTSGDRQMMRMHRYHFRSNGKKASTPMNYLDRYNFSSWDQMVQRGPIEWLPEGTKFLNLEQNPNLYHFASFFMPAWSDVVEDPEGSLYFVNSDEKCLTPWKNMLLSELVSRATGLLSEEELEVLLDSMQHRESAVDKPKRPILLRNHLRPSDESNTCNGNVWRAQMPYSICARSARTFSYRQNVLGGWRDHATLRESLGVEERGWGDRFQSPRVTLVDRQAGSQSTRKLRDPDKILETLEQLPTYLNVTVRYVPGMPPNPREQVELMGDTDVLIMVHGAGLTNGMFLSQNAAVVELFPFGFVQNDHYREMLGKPGIFYRAVHGVFSERFEKELLVSQQKCAQLAKRKDYIRRRSHSDDSNTCFHNVWKHADVEVDDEDLFEAVLEAVLQLPNYG</sequence>
<keyword evidence="4" id="KW-0812">Transmembrane</keyword>
<dbReference type="VEuPathDB" id="CryptoDB:Cvel_2701"/>
<evidence type="ECO:0000256" key="2">
    <source>
        <dbReference type="ARBA" id="ARBA00022676"/>
    </source>
</evidence>
<evidence type="ECO:0000256" key="5">
    <source>
        <dbReference type="ARBA" id="ARBA00022989"/>
    </source>
</evidence>
<keyword evidence="2" id="KW-0328">Glycosyltransferase</keyword>
<keyword evidence="3" id="KW-0808">Transferase</keyword>
<proteinExistence type="predicted"/>
<feature type="domain" description="Glycosyltransferase 61 catalytic" evidence="8">
    <location>
        <begin position="250"/>
        <end position="336"/>
    </location>
</feature>
<protein>
    <recommendedName>
        <fullName evidence="8">Glycosyltransferase 61 catalytic domain-containing protein</fullName>
    </recommendedName>
</protein>
<evidence type="ECO:0000256" key="6">
    <source>
        <dbReference type="ARBA" id="ARBA00023136"/>
    </source>
</evidence>
<evidence type="ECO:0000256" key="3">
    <source>
        <dbReference type="ARBA" id="ARBA00022679"/>
    </source>
</evidence>
<comment type="subcellular location">
    <subcellularLocation>
        <location evidence="1">Membrane</location>
        <topology evidence="1">Single-pass membrane protein</topology>
    </subcellularLocation>
</comment>
<name>A0A0G4F415_9ALVE</name>
<evidence type="ECO:0000256" key="4">
    <source>
        <dbReference type="ARBA" id="ARBA00022692"/>
    </source>
</evidence>
<evidence type="ECO:0000313" key="9">
    <source>
        <dbReference type="EMBL" id="CEM06583.1"/>
    </source>
</evidence>
<evidence type="ECO:0000256" key="7">
    <source>
        <dbReference type="ARBA" id="ARBA00023180"/>
    </source>
</evidence>